<evidence type="ECO:0000256" key="3">
    <source>
        <dbReference type="ARBA" id="ARBA00020401"/>
    </source>
</evidence>
<evidence type="ECO:0000313" key="11">
    <source>
        <dbReference type="EMBL" id="GAB1289680.1"/>
    </source>
</evidence>
<sequence length="1293" mass="142568">MDSEPRVSLCSPDCPGTHSVDQAGLKIRDPPASASKVLGLKDIRKFFGVISSGKKPVNETVKNEKTKPSEGTAKGKKGGKEAKRVSLCSPGCPGAHSVDQAEAVTNACKEDTPTPKQHSKKKRIIYDSDSESEETVQVKNAKKKPGKLPVSSKPGKISRKDPVTYISETDEDDDFVCKKAASKSKENGVSTNSYLGTSNVKKNEENIKTKNKPLSPIKLTPTSVLDYFGTESVQRSGKKMVASKKRESSQNTGDSRLNDEAIAGQLQLDEDAELCLSTYMFVPQVCPVPWSLEEKVGFFGTGLQAVVSRLVGAGRLKLERQLHEDEEFARTLALLDEEPKTKKARKDSEEGESLSRVPADFSKAAKQKSPNGEHFSNRKQTHSPAKPGKGRGSEDTKQPCKSARQKEACSSPKASSKLALMKAKEESSYKETELLAAKRKESASEPKGEKTTPKKMKGSPTKRESVSPEDSEKKRTNYQAYRSYLNREGPKALGSKEIPKGAENCLEGLTFVITGVLESFEREEAKSLIERHGGKVTGNVSKKTSYLVMGRDSGQSKSDKAAALGTKILDEDGLLDLIRTMPGKKSKYEIAAEAEMKKEKSKLERTPQKNDQGKRKISPIKKESESKKSKLTPLKNSPMKAVKKEASVCRRGLDVTETHGSRSGSKEECLLWVDKYRPASLKNIIGQQGDQSCANKLLRWLRNWHRSSPEEKKHAKFGKHASKDDGSSFKAALLSGPPGVGKTTTASLVCQELGYSYVELNASDTRSKNSLKAVVAESLNNTSIKGFYTSGAAPSVSARHALIMDEVDGMAGSEDRGGVQELIGLIKHTKIPIICMCNDRNHPKIRSLVHYCFDLRFQRPRVEQIKSAMLSIAFKEGLKIPPPAMNEIILGANQDVRQVLHNLSMWCAQSKALTYDQAKADSQRAKKDIRLGPFDVTRKVFAAGEETAHMSLMDKSDLFFHDYSIAPLFVQENYLHVKPVAAGGDMKKHLMLLSRAADSICDGDLVDSQIRSKQNWNLLPTQPWLPYNSELCRPPACHSRSACLCLLSAGIKEQAIYASVLPGELMRGYMTQFPSFPSWLGKHSSTGKHDRIVQDLSLHMSLRTYSSKRTVNMDYLSHIRDALVRPLTSQGVEGVHHVVTLMDTYYLMKEDFENIMEVSSWGGKPSAFSKLDPKVKAAFTRAYNKEAHLTPYSLQVVKTSRLSTGPALDSEYSEELQEDDAQSDEKEQDAIETDAMIKVVHSAVGRDRRVVSSVECDDRACSAGSVQKKTRSSKPSKSEKEESKKGKGKNWKK</sequence>
<dbReference type="Proteomes" id="UP001623349">
    <property type="component" value="Unassembled WGS sequence"/>
</dbReference>
<feature type="region of interest" description="Disordered" evidence="9">
    <location>
        <begin position="1256"/>
        <end position="1293"/>
    </location>
</feature>
<dbReference type="InterPro" id="IPR003959">
    <property type="entry name" value="ATPase_AAA_core"/>
</dbReference>
<gene>
    <name evidence="11" type="ORF">APTSU1_000491000</name>
</gene>
<feature type="domain" description="BRCT" evidence="10">
    <location>
        <begin position="501"/>
        <end position="579"/>
    </location>
</feature>
<dbReference type="InterPro" id="IPR008921">
    <property type="entry name" value="DNA_pol3_clamp-load_cplx_C"/>
</dbReference>
<evidence type="ECO:0000256" key="9">
    <source>
        <dbReference type="SAM" id="MobiDB-lite"/>
    </source>
</evidence>
<comment type="similarity">
    <text evidence="2 8">Belongs to the activator 1 large subunit family.</text>
</comment>
<dbReference type="PANTHER" id="PTHR23389">
    <property type="entry name" value="CHROMOSOME TRANSMISSION FIDELITY FACTOR 18"/>
    <property type="match status" value="1"/>
</dbReference>
<dbReference type="SMART" id="SM00292">
    <property type="entry name" value="BRCT"/>
    <property type="match status" value="1"/>
</dbReference>
<dbReference type="Pfam" id="PF00004">
    <property type="entry name" value="AAA"/>
    <property type="match status" value="1"/>
</dbReference>
<comment type="caution">
    <text evidence="11">The sequence shown here is derived from an EMBL/GenBank/DDBJ whole genome shotgun (WGS) entry which is preliminary data.</text>
</comment>
<comment type="subcellular location">
    <subcellularLocation>
        <location evidence="1 8">Nucleus</location>
    </subcellularLocation>
</comment>
<dbReference type="SMART" id="SM00382">
    <property type="entry name" value="AAA"/>
    <property type="match status" value="1"/>
</dbReference>
<feature type="compositionally biased region" description="Low complexity" evidence="9">
    <location>
        <begin position="408"/>
        <end position="421"/>
    </location>
</feature>
<accession>A0ABQ0ERX3</accession>
<evidence type="ECO:0000256" key="5">
    <source>
        <dbReference type="ARBA" id="ARBA00022741"/>
    </source>
</evidence>
<evidence type="ECO:0000313" key="12">
    <source>
        <dbReference type="Proteomes" id="UP001623349"/>
    </source>
</evidence>
<name>A0ABQ0ERX3_APOSI</name>
<keyword evidence="5 8" id="KW-0547">Nucleotide-binding</keyword>
<feature type="region of interest" description="Disordered" evidence="9">
    <location>
        <begin position="54"/>
        <end position="165"/>
    </location>
</feature>
<dbReference type="SUPFAM" id="SSF48019">
    <property type="entry name" value="post-AAA+ oligomerization domain-like"/>
    <property type="match status" value="2"/>
</dbReference>
<dbReference type="InterPro" id="IPR012178">
    <property type="entry name" value="RFC1"/>
</dbReference>
<feature type="compositionally biased region" description="Basic and acidic residues" evidence="9">
    <location>
        <begin position="596"/>
        <end position="628"/>
    </location>
</feature>
<feature type="compositionally biased region" description="Basic and acidic residues" evidence="9">
    <location>
        <begin position="422"/>
        <end position="452"/>
    </location>
</feature>
<protein>
    <recommendedName>
        <fullName evidence="3 8">Replication factor C subunit 1</fullName>
    </recommendedName>
</protein>
<feature type="region of interest" description="Disordered" evidence="9">
    <location>
        <begin position="596"/>
        <end position="645"/>
    </location>
</feature>
<evidence type="ECO:0000259" key="10">
    <source>
        <dbReference type="PROSITE" id="PS50172"/>
    </source>
</evidence>
<reference evidence="11 12" key="1">
    <citation type="submission" date="2024-08" db="EMBL/GenBank/DDBJ databases">
        <title>The draft genome of Apodemus speciosus.</title>
        <authorList>
            <person name="Nabeshima K."/>
            <person name="Suzuki S."/>
            <person name="Onuma M."/>
        </authorList>
    </citation>
    <scope>NUCLEOTIDE SEQUENCE [LARGE SCALE GENOMIC DNA]</scope>
    <source>
        <strain evidence="11">IB14-021</strain>
    </source>
</reference>
<dbReference type="PIRSF" id="PIRSF036578">
    <property type="entry name" value="RFC1"/>
    <property type="match status" value="1"/>
</dbReference>
<evidence type="ECO:0000256" key="6">
    <source>
        <dbReference type="ARBA" id="ARBA00022840"/>
    </source>
</evidence>
<feature type="region of interest" description="Disordered" evidence="9">
    <location>
        <begin position="339"/>
        <end position="478"/>
    </location>
</feature>
<dbReference type="PANTHER" id="PTHR23389:SF6">
    <property type="entry name" value="REPLICATION FACTOR C SUBUNIT 1"/>
    <property type="match status" value="1"/>
</dbReference>
<keyword evidence="6 8" id="KW-0067">ATP-binding</keyword>
<organism evidence="11 12">
    <name type="scientific">Apodemus speciosus</name>
    <name type="common">Large Japanese field mouse</name>
    <dbReference type="NCBI Taxonomy" id="105296"/>
    <lineage>
        <taxon>Eukaryota</taxon>
        <taxon>Metazoa</taxon>
        <taxon>Chordata</taxon>
        <taxon>Craniata</taxon>
        <taxon>Vertebrata</taxon>
        <taxon>Euteleostomi</taxon>
        <taxon>Mammalia</taxon>
        <taxon>Eutheria</taxon>
        <taxon>Euarchontoglires</taxon>
        <taxon>Glires</taxon>
        <taxon>Rodentia</taxon>
        <taxon>Myomorpha</taxon>
        <taxon>Muroidea</taxon>
        <taxon>Muridae</taxon>
        <taxon>Murinae</taxon>
        <taxon>Apodemus</taxon>
    </lineage>
</organism>
<dbReference type="CDD" id="cd00009">
    <property type="entry name" value="AAA"/>
    <property type="match status" value="1"/>
</dbReference>
<feature type="region of interest" description="Disordered" evidence="9">
    <location>
        <begin position="236"/>
        <end position="258"/>
    </location>
</feature>
<keyword evidence="4 8" id="KW-0235">DNA replication</keyword>
<dbReference type="Pfam" id="PF08519">
    <property type="entry name" value="RFC1"/>
    <property type="match status" value="1"/>
</dbReference>
<dbReference type="Gene3D" id="1.20.272.10">
    <property type="match status" value="1"/>
</dbReference>
<feature type="region of interest" description="Disordered" evidence="9">
    <location>
        <begin position="1"/>
        <end position="24"/>
    </location>
</feature>
<feature type="compositionally biased region" description="Basic and acidic residues" evidence="9">
    <location>
        <begin position="461"/>
        <end position="475"/>
    </location>
</feature>
<dbReference type="Gene3D" id="3.40.50.10190">
    <property type="entry name" value="BRCT domain"/>
    <property type="match status" value="1"/>
</dbReference>
<dbReference type="InterPro" id="IPR027417">
    <property type="entry name" value="P-loop_NTPase"/>
</dbReference>
<evidence type="ECO:0000256" key="8">
    <source>
        <dbReference type="PIRNR" id="PIRNR036578"/>
    </source>
</evidence>
<evidence type="ECO:0000256" key="2">
    <source>
        <dbReference type="ARBA" id="ARBA00006116"/>
    </source>
</evidence>
<dbReference type="SUPFAM" id="SSF52113">
    <property type="entry name" value="BRCT domain"/>
    <property type="match status" value="1"/>
</dbReference>
<dbReference type="Pfam" id="PF00533">
    <property type="entry name" value="BRCT"/>
    <property type="match status" value="1"/>
</dbReference>
<evidence type="ECO:0000256" key="7">
    <source>
        <dbReference type="ARBA" id="ARBA00023242"/>
    </source>
</evidence>
<proteinExistence type="inferred from homology"/>
<feature type="region of interest" description="Disordered" evidence="9">
    <location>
        <begin position="1207"/>
        <end position="1231"/>
    </location>
</feature>
<dbReference type="Gene3D" id="1.10.8.60">
    <property type="match status" value="1"/>
</dbReference>
<dbReference type="Pfam" id="PF25361">
    <property type="entry name" value="AAA_lid_RFC1"/>
    <property type="match status" value="1"/>
</dbReference>
<dbReference type="CDD" id="cd17752">
    <property type="entry name" value="BRCT_RFC1"/>
    <property type="match status" value="1"/>
</dbReference>
<dbReference type="PROSITE" id="PS50172">
    <property type="entry name" value="BRCT"/>
    <property type="match status" value="1"/>
</dbReference>
<dbReference type="InterPro" id="IPR001357">
    <property type="entry name" value="BRCT_dom"/>
</dbReference>
<dbReference type="EMBL" id="BAAFST010000005">
    <property type="protein sequence ID" value="GAB1289680.1"/>
    <property type="molecule type" value="Genomic_DNA"/>
</dbReference>
<dbReference type="InterPro" id="IPR047854">
    <property type="entry name" value="RFC_lid"/>
</dbReference>
<dbReference type="CDD" id="cd18140">
    <property type="entry name" value="HLD_clamp_RFC"/>
    <property type="match status" value="1"/>
</dbReference>
<evidence type="ECO:0000256" key="4">
    <source>
        <dbReference type="ARBA" id="ARBA00022705"/>
    </source>
</evidence>
<dbReference type="SUPFAM" id="SSF52540">
    <property type="entry name" value="P-loop containing nucleoside triphosphate hydrolases"/>
    <property type="match status" value="1"/>
</dbReference>
<feature type="compositionally biased region" description="Acidic residues" evidence="9">
    <location>
        <begin position="1211"/>
        <end position="1222"/>
    </location>
</feature>
<dbReference type="InterPro" id="IPR003593">
    <property type="entry name" value="AAA+_ATPase"/>
</dbReference>
<keyword evidence="12" id="KW-1185">Reference proteome</keyword>
<dbReference type="InterPro" id="IPR036420">
    <property type="entry name" value="BRCT_dom_sf"/>
</dbReference>
<evidence type="ECO:0000256" key="1">
    <source>
        <dbReference type="ARBA" id="ARBA00004123"/>
    </source>
</evidence>
<feature type="compositionally biased region" description="Basic and acidic residues" evidence="9">
    <location>
        <begin position="1276"/>
        <end position="1285"/>
    </location>
</feature>
<dbReference type="InterPro" id="IPR013725">
    <property type="entry name" value="DNA_replication_fac_RFC1_C"/>
</dbReference>
<dbReference type="Gene3D" id="3.40.50.300">
    <property type="entry name" value="P-loop containing nucleotide triphosphate hydrolases"/>
    <property type="match status" value="1"/>
</dbReference>
<keyword evidence="7 8" id="KW-0539">Nucleus</keyword>